<dbReference type="PANTHER" id="PTHR14003">
    <property type="entry name" value="TRANSCRIPTIONAL REPRESSOR PROTEIN YY"/>
    <property type="match status" value="1"/>
</dbReference>
<keyword evidence="3" id="KW-0479">Metal-binding</keyword>
<evidence type="ECO:0000313" key="10">
    <source>
        <dbReference type="EMBL" id="CEP61173.1"/>
    </source>
</evidence>
<keyword evidence="7" id="KW-0539">Nucleus</keyword>
<evidence type="ECO:0000256" key="7">
    <source>
        <dbReference type="ARBA" id="ARBA00023242"/>
    </source>
</evidence>
<evidence type="ECO:0000256" key="8">
    <source>
        <dbReference type="PROSITE-ProRule" id="PRU00042"/>
    </source>
</evidence>
<dbReference type="GO" id="GO:2000221">
    <property type="term" value="P:negative regulation of pseudohyphal growth"/>
    <property type="evidence" value="ECO:0007669"/>
    <property type="project" value="UniProtKB-ARBA"/>
</dbReference>
<evidence type="ECO:0000256" key="6">
    <source>
        <dbReference type="ARBA" id="ARBA00022833"/>
    </source>
</evidence>
<dbReference type="RefSeq" id="XP_022627409.1">
    <property type="nucleotide sequence ID" value="XM_022773933.1"/>
</dbReference>
<dbReference type="HOGENOM" id="CLU_1378346_0_0_1"/>
<dbReference type="SMART" id="SM00355">
    <property type="entry name" value="ZnF_C2H2"/>
    <property type="match status" value="2"/>
</dbReference>
<keyword evidence="4" id="KW-0677">Repeat</keyword>
<dbReference type="GO" id="GO:0000981">
    <property type="term" value="F:DNA-binding transcription factor activity, RNA polymerase II-specific"/>
    <property type="evidence" value="ECO:0007669"/>
    <property type="project" value="TreeGrafter"/>
</dbReference>
<keyword evidence="6" id="KW-0862">Zinc</keyword>
<feature type="domain" description="C2H2-type" evidence="9">
    <location>
        <begin position="143"/>
        <end position="170"/>
    </location>
</feature>
<dbReference type="GO" id="GO:0005634">
    <property type="term" value="C:nucleus"/>
    <property type="evidence" value="ECO:0007669"/>
    <property type="project" value="UniProtKB-SubCell"/>
</dbReference>
<dbReference type="GO" id="GO:0008270">
    <property type="term" value="F:zinc ion binding"/>
    <property type="evidence" value="ECO:0007669"/>
    <property type="project" value="UniProtKB-KW"/>
</dbReference>
<evidence type="ECO:0000256" key="1">
    <source>
        <dbReference type="ARBA" id="ARBA00004123"/>
    </source>
</evidence>
<dbReference type="GO" id="GO:0000122">
    <property type="term" value="P:negative regulation of transcription by RNA polymerase II"/>
    <property type="evidence" value="ECO:0007669"/>
    <property type="project" value="UniProtKB-ARBA"/>
</dbReference>
<proteinExistence type="predicted"/>
<evidence type="ECO:0000256" key="5">
    <source>
        <dbReference type="ARBA" id="ARBA00022771"/>
    </source>
</evidence>
<name>A0A0C7N6X5_9SACH</name>
<evidence type="ECO:0000313" key="11">
    <source>
        <dbReference type="Proteomes" id="UP000054304"/>
    </source>
</evidence>
<dbReference type="Pfam" id="PF00096">
    <property type="entry name" value="zf-C2H2"/>
    <property type="match status" value="1"/>
</dbReference>
<dbReference type="FunFam" id="3.30.160.60:FF:001382">
    <property type="entry name" value="Transcriptional repressor"/>
    <property type="match status" value="1"/>
</dbReference>
<dbReference type="OrthoDB" id="6365676at2759"/>
<keyword evidence="11" id="KW-1185">Reference proteome</keyword>
<dbReference type="GeneID" id="34684588"/>
<dbReference type="EMBL" id="LN736361">
    <property type="protein sequence ID" value="CEP61173.1"/>
    <property type="molecule type" value="Genomic_DNA"/>
</dbReference>
<dbReference type="PROSITE" id="PS50157">
    <property type="entry name" value="ZINC_FINGER_C2H2_2"/>
    <property type="match status" value="2"/>
</dbReference>
<dbReference type="Proteomes" id="UP000054304">
    <property type="component" value="Unassembled WGS sequence"/>
</dbReference>
<dbReference type="GO" id="GO:0005667">
    <property type="term" value="C:transcription regulator complex"/>
    <property type="evidence" value="ECO:0007669"/>
    <property type="project" value="TreeGrafter"/>
</dbReference>
<comment type="subcellular location">
    <subcellularLocation>
        <location evidence="1">Nucleus</location>
    </subcellularLocation>
</comment>
<dbReference type="GO" id="GO:0043709">
    <property type="term" value="P:cell adhesion involved in single-species biofilm formation"/>
    <property type="evidence" value="ECO:0007669"/>
    <property type="project" value="UniProtKB-ARBA"/>
</dbReference>
<keyword evidence="5 8" id="KW-0863">Zinc-finger</keyword>
<dbReference type="InterPro" id="IPR013087">
    <property type="entry name" value="Znf_C2H2_type"/>
</dbReference>
<dbReference type="GO" id="GO:0000978">
    <property type="term" value="F:RNA polymerase II cis-regulatory region sequence-specific DNA binding"/>
    <property type="evidence" value="ECO:0007669"/>
    <property type="project" value="TreeGrafter"/>
</dbReference>
<dbReference type="InterPro" id="IPR036236">
    <property type="entry name" value="Znf_C2H2_sf"/>
</dbReference>
<evidence type="ECO:0000259" key="9">
    <source>
        <dbReference type="PROSITE" id="PS50157"/>
    </source>
</evidence>
<reference evidence="10 11" key="1">
    <citation type="submission" date="2014-12" db="EMBL/GenBank/DDBJ databases">
        <authorList>
            <person name="Neuveglise Cecile"/>
        </authorList>
    </citation>
    <scope>NUCLEOTIDE SEQUENCE [LARGE SCALE GENOMIC DNA]</scope>
    <source>
        <strain evidence="10 11">CBS 12615</strain>
    </source>
</reference>
<gene>
    <name evidence="10" type="ORF">LALA0_S02e08350g</name>
</gene>
<dbReference type="Gene3D" id="3.30.160.60">
    <property type="entry name" value="Classic Zinc Finger"/>
    <property type="match status" value="2"/>
</dbReference>
<dbReference type="GO" id="GO:0000785">
    <property type="term" value="C:chromatin"/>
    <property type="evidence" value="ECO:0007669"/>
    <property type="project" value="TreeGrafter"/>
</dbReference>
<dbReference type="GO" id="GO:2000218">
    <property type="term" value="P:negative regulation of invasive growth in response to glucose limitation"/>
    <property type="evidence" value="ECO:0007669"/>
    <property type="project" value="UniProtKB-ARBA"/>
</dbReference>
<feature type="domain" description="C2H2-type" evidence="9">
    <location>
        <begin position="171"/>
        <end position="198"/>
    </location>
</feature>
<evidence type="ECO:0000256" key="4">
    <source>
        <dbReference type="ARBA" id="ARBA00022737"/>
    </source>
</evidence>
<dbReference type="STRING" id="1245769.A0A0C7N6X5"/>
<dbReference type="SUPFAM" id="SSF57667">
    <property type="entry name" value="beta-beta-alpha zinc fingers"/>
    <property type="match status" value="1"/>
</dbReference>
<sequence length="198" mass="21893">MATLYAIDQHPLQLRSLSLSLPSASSTTLHKCIALDNGPQGKQVLLPAPELNLAQLADWETDLKRQLDRWAFAPRSRAGSASAPEALSEPFAFGTEDKMYRTQTSRGGQVTPPLPLAVAAPRALVTPHGHRAKAHSVERRRKYVCKTCDKGFTTSGHLARHKRIHTGEKNHVCPHAGCGQRFSRHDNCVQHYKTHLRA</sequence>
<dbReference type="PANTHER" id="PTHR14003:SF19">
    <property type="entry name" value="YY2 TRANSCRIPTION FACTOR"/>
    <property type="match status" value="1"/>
</dbReference>
<organism evidence="10 11">
    <name type="scientific">Lachancea lanzarotensis</name>
    <dbReference type="NCBI Taxonomy" id="1245769"/>
    <lineage>
        <taxon>Eukaryota</taxon>
        <taxon>Fungi</taxon>
        <taxon>Dikarya</taxon>
        <taxon>Ascomycota</taxon>
        <taxon>Saccharomycotina</taxon>
        <taxon>Saccharomycetes</taxon>
        <taxon>Saccharomycetales</taxon>
        <taxon>Saccharomycetaceae</taxon>
        <taxon>Lachancea</taxon>
    </lineage>
</organism>
<keyword evidence="2" id="KW-0678">Repressor</keyword>
<accession>A0A0C7N6X5</accession>
<evidence type="ECO:0000256" key="3">
    <source>
        <dbReference type="ARBA" id="ARBA00022723"/>
    </source>
</evidence>
<dbReference type="PROSITE" id="PS00028">
    <property type="entry name" value="ZINC_FINGER_C2H2_1"/>
    <property type="match status" value="2"/>
</dbReference>
<evidence type="ECO:0000256" key="2">
    <source>
        <dbReference type="ARBA" id="ARBA00022491"/>
    </source>
</evidence>
<dbReference type="AlphaFoldDB" id="A0A0C7N6X5"/>
<protein>
    <submittedName>
        <fullName evidence="10">LALA0S02e08350g1_1</fullName>
    </submittedName>
</protein>